<dbReference type="EC" id="3.1.21.-" evidence="3"/>
<keyword evidence="3" id="KW-0378">Hydrolase</keyword>
<dbReference type="InterPro" id="IPR011856">
    <property type="entry name" value="tRNA_endonuc-like_dom_sf"/>
</dbReference>
<dbReference type="PANTHER" id="PTHR30015:SF7">
    <property type="entry name" value="TYPE IV METHYL-DIRECTED RESTRICTION ENZYME ECOKMRR"/>
    <property type="match status" value="1"/>
</dbReference>
<dbReference type="Proteomes" id="UP001595457">
    <property type="component" value="Unassembled WGS sequence"/>
</dbReference>
<dbReference type="Pfam" id="PF04471">
    <property type="entry name" value="Mrr_cat"/>
    <property type="match status" value="1"/>
</dbReference>
<feature type="domain" description="Restriction endonuclease type IV Mrr" evidence="1">
    <location>
        <begin position="207"/>
        <end position="324"/>
    </location>
</feature>
<accession>A0ABV7APC4</accession>
<dbReference type="EMBL" id="JBHRSJ010000004">
    <property type="protein sequence ID" value="MFC2971135.1"/>
    <property type="molecule type" value="Genomic_DNA"/>
</dbReference>
<dbReference type="Pfam" id="PF04851">
    <property type="entry name" value="ResIII"/>
    <property type="match status" value="1"/>
</dbReference>
<dbReference type="SUPFAM" id="SSF52980">
    <property type="entry name" value="Restriction endonuclease-like"/>
    <property type="match status" value="1"/>
</dbReference>
<organism evidence="3 4">
    <name type="scientific">Azotobacter bryophylli</name>
    <dbReference type="NCBI Taxonomy" id="1986537"/>
    <lineage>
        <taxon>Bacteria</taxon>
        <taxon>Pseudomonadati</taxon>
        <taxon>Pseudomonadota</taxon>
        <taxon>Gammaproteobacteria</taxon>
        <taxon>Pseudomonadales</taxon>
        <taxon>Pseudomonadaceae</taxon>
        <taxon>Azotobacter</taxon>
    </lineage>
</organism>
<dbReference type="PANTHER" id="PTHR30015">
    <property type="entry name" value="MRR RESTRICTION SYSTEM PROTEIN"/>
    <property type="match status" value="1"/>
</dbReference>
<dbReference type="InterPro" id="IPR011335">
    <property type="entry name" value="Restrct_endonuc-II-like"/>
</dbReference>
<keyword evidence="3" id="KW-0540">Nuclease</keyword>
<reference evidence="4" key="1">
    <citation type="journal article" date="2019" name="Int. J. Syst. Evol. Microbiol.">
        <title>The Global Catalogue of Microorganisms (GCM) 10K type strain sequencing project: providing services to taxonomists for standard genome sequencing and annotation.</title>
        <authorList>
            <consortium name="The Broad Institute Genomics Platform"/>
            <consortium name="The Broad Institute Genome Sequencing Center for Infectious Disease"/>
            <person name="Wu L."/>
            <person name="Ma J."/>
        </authorList>
    </citation>
    <scope>NUCLEOTIDE SEQUENCE [LARGE SCALE GENOMIC DNA]</scope>
    <source>
        <strain evidence="4">KCTC 62195</strain>
    </source>
</reference>
<dbReference type="InterPro" id="IPR007560">
    <property type="entry name" value="Restrct_endonuc_IV_Mrr"/>
</dbReference>
<dbReference type="InterPro" id="IPR027417">
    <property type="entry name" value="P-loop_NTPase"/>
</dbReference>
<dbReference type="Gene3D" id="3.40.50.300">
    <property type="entry name" value="P-loop containing nucleotide triphosphate hydrolases"/>
    <property type="match status" value="1"/>
</dbReference>
<dbReference type="RefSeq" id="WP_377812718.1">
    <property type="nucleotide sequence ID" value="NZ_JBHRSJ010000004.1"/>
</dbReference>
<dbReference type="InterPro" id="IPR052906">
    <property type="entry name" value="Type_IV_Methyl-Rstrct_Enzyme"/>
</dbReference>
<keyword evidence="4" id="KW-1185">Reference proteome</keyword>
<evidence type="ECO:0000259" key="1">
    <source>
        <dbReference type="Pfam" id="PF04471"/>
    </source>
</evidence>
<evidence type="ECO:0000259" key="2">
    <source>
        <dbReference type="Pfam" id="PF04851"/>
    </source>
</evidence>
<dbReference type="Gene3D" id="3.40.1350.10">
    <property type="match status" value="1"/>
</dbReference>
<dbReference type="GO" id="GO:0004519">
    <property type="term" value="F:endonuclease activity"/>
    <property type="evidence" value="ECO:0007669"/>
    <property type="project" value="UniProtKB-KW"/>
</dbReference>
<proteinExistence type="predicted"/>
<feature type="domain" description="Helicase/UvrB N-terminal" evidence="2">
    <location>
        <begin position="8"/>
        <end position="76"/>
    </location>
</feature>
<comment type="caution">
    <text evidence="3">The sequence shown here is derived from an EMBL/GenBank/DDBJ whole genome shotgun (WGS) entry which is preliminary data.</text>
</comment>
<sequence>METLNFLPSQWQQKFIEEFVASDRQRNTLVAAIGTGKTTAVIHAAHRRLKEGRNKKLVVISDFQVRLEQWAETAKAKQIDLSLAFSEFEEDGIAFSYSDLLIDGMFNRLIKYASSGGLLVIIDDVNIHHKEAINIADRLLLENQTNQCLYVSTTPLMGSTIDWTFNIEREFFFDFQALALPETRIQIARFAPSIDLASRLYAKTNNLDDLSWRQFEIFVSKLLESDGYEIELMAGTKDNGIDIVAVKDLGEHGLFKALWQAKKYRAGRKIGIETIRELADVRNEHKASKGIIVTSSFLTSGALQRVQRDQYILGKVDRNDLTAWIDRKLFGHTS</sequence>
<name>A0ABV7APC4_9GAMM</name>
<keyword evidence="3" id="KW-0255">Endonuclease</keyword>
<evidence type="ECO:0000313" key="4">
    <source>
        <dbReference type="Proteomes" id="UP001595457"/>
    </source>
</evidence>
<dbReference type="SUPFAM" id="SSF52540">
    <property type="entry name" value="P-loop containing nucleoside triphosphate hydrolases"/>
    <property type="match status" value="1"/>
</dbReference>
<gene>
    <name evidence="3" type="ORF">ACFOJE_02750</name>
</gene>
<protein>
    <submittedName>
        <fullName evidence="3">Restriction endonuclease</fullName>
        <ecNumber evidence="3">3.1.21.-</ecNumber>
    </submittedName>
</protein>
<dbReference type="GO" id="GO:0016787">
    <property type="term" value="F:hydrolase activity"/>
    <property type="evidence" value="ECO:0007669"/>
    <property type="project" value="UniProtKB-KW"/>
</dbReference>
<dbReference type="InterPro" id="IPR006935">
    <property type="entry name" value="Helicase/UvrB_N"/>
</dbReference>
<evidence type="ECO:0000313" key="3">
    <source>
        <dbReference type="EMBL" id="MFC2971135.1"/>
    </source>
</evidence>